<comment type="similarity">
    <text evidence="1 5">Belongs to the glycosyl hydrolase 22 family.</text>
</comment>
<evidence type="ECO:0000256" key="2">
    <source>
        <dbReference type="ARBA" id="ARBA00012732"/>
    </source>
</evidence>
<dbReference type="SUPFAM" id="SSF53955">
    <property type="entry name" value="Lysozyme-like"/>
    <property type="match status" value="1"/>
</dbReference>
<keyword evidence="4" id="KW-1015">Disulfide bond</keyword>
<evidence type="ECO:0000256" key="1">
    <source>
        <dbReference type="ARBA" id="ARBA00010859"/>
    </source>
</evidence>
<keyword evidence="7" id="KW-1185">Reference proteome</keyword>
<evidence type="ECO:0000256" key="3">
    <source>
        <dbReference type="ARBA" id="ARBA00022638"/>
    </source>
</evidence>
<dbReference type="InterPro" id="IPR001916">
    <property type="entry name" value="Glyco_hydro_22"/>
</dbReference>
<protein>
    <recommendedName>
        <fullName evidence="2">lysozyme</fullName>
        <ecNumber evidence="2">3.2.1.17</ecNumber>
    </recommendedName>
</protein>
<dbReference type="PRINTS" id="PR00137">
    <property type="entry name" value="LYSOZYME"/>
</dbReference>
<keyword evidence="3" id="KW-0081">Bacteriolytic enzyme</keyword>
<dbReference type="PROSITE" id="PS51348">
    <property type="entry name" value="GLYCOSYL_HYDROL_F22_2"/>
    <property type="match status" value="1"/>
</dbReference>
<dbReference type="InterPro" id="IPR023346">
    <property type="entry name" value="Lysozyme-like_dom_sf"/>
</dbReference>
<name>A0A8C7ZN42_9TELE</name>
<dbReference type="PANTHER" id="PTHR11407:SF63">
    <property type="entry name" value="LYSOZYME C"/>
    <property type="match status" value="1"/>
</dbReference>
<dbReference type="PRINTS" id="PR00135">
    <property type="entry name" value="LYZLACT"/>
</dbReference>
<dbReference type="GeneTree" id="ENSGT00940000153832"/>
<dbReference type="EC" id="3.2.1.17" evidence="2"/>
<keyword evidence="3" id="KW-0929">Antimicrobial</keyword>
<dbReference type="FunFam" id="1.10.530.10:FF:000001">
    <property type="entry name" value="Lysozyme C"/>
    <property type="match status" value="1"/>
</dbReference>
<dbReference type="CDD" id="cd16897">
    <property type="entry name" value="LYZ_C"/>
    <property type="match status" value="1"/>
</dbReference>
<sequence>MSNVRLESVYFHVDTGKQPTGCQKWSLRLCASESGRTDFQLKREQKMKSLVFLLLVAAASAKVFERCQWARLLKAQGMDGYRGVSLANWVCLTQHESRFNTNAINRNKDGSTDYGIFQINSYWWCDDGKTGRVNGCKIPCSALLSDSVGTAIACAKRIVQDPRGIAAWVAWRDHCRGRDVSSYIQGCGF</sequence>
<reference evidence="6" key="1">
    <citation type="submission" date="2025-08" db="UniProtKB">
        <authorList>
            <consortium name="Ensembl"/>
        </authorList>
    </citation>
    <scope>IDENTIFICATION</scope>
</reference>
<proteinExistence type="inferred from homology"/>
<accession>A0A8C7ZN42</accession>
<evidence type="ECO:0000313" key="6">
    <source>
        <dbReference type="Ensembl" id="ENSOSIP00000045867.1"/>
    </source>
</evidence>
<dbReference type="GO" id="GO:0031640">
    <property type="term" value="P:killing of cells of another organism"/>
    <property type="evidence" value="ECO:0007669"/>
    <property type="project" value="UniProtKB-KW"/>
</dbReference>
<evidence type="ECO:0000256" key="4">
    <source>
        <dbReference type="ARBA" id="ARBA00023157"/>
    </source>
</evidence>
<evidence type="ECO:0000256" key="5">
    <source>
        <dbReference type="RuleBase" id="RU004440"/>
    </source>
</evidence>
<dbReference type="SMART" id="SM00263">
    <property type="entry name" value="LYZ1"/>
    <property type="match status" value="1"/>
</dbReference>
<dbReference type="Ensembl" id="ENSOSIT00000048229.1">
    <property type="protein sequence ID" value="ENSOSIP00000045867.1"/>
    <property type="gene ID" value="ENSOSIG00000021778.1"/>
</dbReference>
<dbReference type="Proteomes" id="UP000694383">
    <property type="component" value="Unplaced"/>
</dbReference>
<evidence type="ECO:0000313" key="7">
    <source>
        <dbReference type="Proteomes" id="UP000694383"/>
    </source>
</evidence>
<organism evidence="6 7">
    <name type="scientific">Oryzias sinensis</name>
    <name type="common">Chinese medaka</name>
    <dbReference type="NCBI Taxonomy" id="183150"/>
    <lineage>
        <taxon>Eukaryota</taxon>
        <taxon>Metazoa</taxon>
        <taxon>Chordata</taxon>
        <taxon>Craniata</taxon>
        <taxon>Vertebrata</taxon>
        <taxon>Euteleostomi</taxon>
        <taxon>Actinopterygii</taxon>
        <taxon>Neopterygii</taxon>
        <taxon>Teleostei</taxon>
        <taxon>Neoteleostei</taxon>
        <taxon>Acanthomorphata</taxon>
        <taxon>Ovalentaria</taxon>
        <taxon>Atherinomorphae</taxon>
        <taxon>Beloniformes</taxon>
        <taxon>Adrianichthyidae</taxon>
        <taxon>Oryziinae</taxon>
        <taxon>Oryzias</taxon>
    </lineage>
</organism>
<dbReference type="Gene3D" id="1.10.530.10">
    <property type="match status" value="1"/>
</dbReference>
<dbReference type="InterPro" id="IPR000974">
    <property type="entry name" value="Glyco_hydro_22_lys"/>
</dbReference>
<dbReference type="Pfam" id="PF00062">
    <property type="entry name" value="Lys"/>
    <property type="match status" value="1"/>
</dbReference>
<dbReference type="GO" id="GO:0042742">
    <property type="term" value="P:defense response to bacterium"/>
    <property type="evidence" value="ECO:0007669"/>
    <property type="project" value="UniProtKB-KW"/>
</dbReference>
<dbReference type="GO" id="GO:0003796">
    <property type="term" value="F:lysozyme activity"/>
    <property type="evidence" value="ECO:0007669"/>
    <property type="project" value="UniProtKB-EC"/>
</dbReference>
<dbReference type="AlphaFoldDB" id="A0A8C7ZN42"/>
<dbReference type="PANTHER" id="PTHR11407">
    <property type="entry name" value="LYSOZYME C"/>
    <property type="match status" value="1"/>
</dbReference>
<reference evidence="6" key="2">
    <citation type="submission" date="2025-09" db="UniProtKB">
        <authorList>
            <consortium name="Ensembl"/>
        </authorList>
    </citation>
    <scope>IDENTIFICATION</scope>
</reference>